<dbReference type="InterPro" id="IPR020946">
    <property type="entry name" value="Flavin_mOase-like"/>
</dbReference>
<dbReference type="GO" id="GO:0050660">
    <property type="term" value="F:flavin adenine dinucleotide binding"/>
    <property type="evidence" value="ECO:0007669"/>
    <property type="project" value="InterPro"/>
</dbReference>
<dbReference type="InterPro" id="IPR036188">
    <property type="entry name" value="FAD/NAD-bd_sf"/>
</dbReference>
<dbReference type="EMBL" id="CAUWAG010000004">
    <property type="protein sequence ID" value="CAJ2502959.1"/>
    <property type="molecule type" value="Genomic_DNA"/>
</dbReference>
<name>A0AAI8V8G9_9PEZI</name>
<protein>
    <submittedName>
        <fullName evidence="6">Uu.00g103530.m01.CDS01</fullName>
    </submittedName>
</protein>
<gene>
    <name evidence="6" type="ORF">KHLLAP_LOCUS3427</name>
</gene>
<comment type="caution">
    <text evidence="6">The sequence shown here is derived from an EMBL/GenBank/DDBJ whole genome shotgun (WGS) entry which is preliminary data.</text>
</comment>
<reference evidence="6" key="1">
    <citation type="submission" date="2023-10" db="EMBL/GenBank/DDBJ databases">
        <authorList>
            <person name="Hackl T."/>
        </authorList>
    </citation>
    <scope>NUCLEOTIDE SEQUENCE</scope>
</reference>
<evidence type="ECO:0000256" key="2">
    <source>
        <dbReference type="ARBA" id="ARBA00022630"/>
    </source>
</evidence>
<dbReference type="Proteomes" id="UP001295740">
    <property type="component" value="Unassembled WGS sequence"/>
</dbReference>
<dbReference type="Gene3D" id="3.50.50.60">
    <property type="entry name" value="FAD/NAD(P)-binding domain"/>
    <property type="match status" value="1"/>
</dbReference>
<dbReference type="AlphaFoldDB" id="A0AAI8V8G9"/>
<dbReference type="SUPFAM" id="SSF51905">
    <property type="entry name" value="FAD/NAD(P)-binding domain"/>
    <property type="match status" value="1"/>
</dbReference>
<proteinExistence type="inferred from homology"/>
<dbReference type="GO" id="GO:0004499">
    <property type="term" value="F:N,N-dimethylaniline monooxygenase activity"/>
    <property type="evidence" value="ECO:0007669"/>
    <property type="project" value="InterPro"/>
</dbReference>
<keyword evidence="4" id="KW-0560">Oxidoreductase</keyword>
<keyword evidence="2" id="KW-0285">Flavoprotein</keyword>
<feature type="compositionally biased region" description="Polar residues" evidence="5">
    <location>
        <begin position="456"/>
        <end position="472"/>
    </location>
</feature>
<sequence length="515" mass="57654">MTETKEVFDLLIVGAGWHGLAMAKTYLEVVTNANIVILYSAESVGGTWASERLYPGLMTNNTAGSYEFSDFPMGPDTYGLVQGRHIPGEVVHRYLRDFADHYGLTTRIRFGTRVDTATLLNDGTWRVGYYTIENAAEDKSRSRRTGQLLAAKLVMAAGLTSEPFIPTFPGQDSFRGRIFHPKHLKARASELTNSRSVVMVGGNKSAWDVCYTAARTSGAQVHMVMRPSGGGPSWVWRPISILGGLFTTTLSRLSMRRVATWFDPTPLGNNTRTHSARRFLHHNTLSRWLCAWFWHALDQHVCKENGYNGENEHVTMLRPWTSTFWMGNSLSVHNYETDWFGLVRTGRVVPHFADVEALSETRVRLSDRSVLEADTIFMCMGWKATPTVAFSPDWIEAALRLQSWTIGSQVQKPPPPDDSPLVAELDSDDLQLDLDIIRAQILEQCPVLKAKPVRTLPTQTPAGKNENQTTVSKEPEPTAPIRLYRFMVPASSRLLERRNHAFIGAHVSIHAVMLA</sequence>
<comment type="similarity">
    <text evidence="1">Belongs to the FMO family.</text>
</comment>
<keyword evidence="7" id="KW-1185">Reference proteome</keyword>
<dbReference type="InterPro" id="IPR050346">
    <property type="entry name" value="FMO-like"/>
</dbReference>
<evidence type="ECO:0000256" key="1">
    <source>
        <dbReference type="ARBA" id="ARBA00009183"/>
    </source>
</evidence>
<evidence type="ECO:0000256" key="4">
    <source>
        <dbReference type="ARBA" id="ARBA00023002"/>
    </source>
</evidence>
<accession>A0AAI8V8G9</accession>
<dbReference type="Pfam" id="PF00743">
    <property type="entry name" value="FMO-like"/>
    <property type="match status" value="1"/>
</dbReference>
<keyword evidence="3" id="KW-0274">FAD</keyword>
<dbReference type="GO" id="GO:0050661">
    <property type="term" value="F:NADP binding"/>
    <property type="evidence" value="ECO:0007669"/>
    <property type="project" value="InterPro"/>
</dbReference>
<evidence type="ECO:0000256" key="5">
    <source>
        <dbReference type="SAM" id="MobiDB-lite"/>
    </source>
</evidence>
<evidence type="ECO:0000313" key="7">
    <source>
        <dbReference type="Proteomes" id="UP001295740"/>
    </source>
</evidence>
<evidence type="ECO:0000313" key="6">
    <source>
        <dbReference type="EMBL" id="CAJ2502959.1"/>
    </source>
</evidence>
<dbReference type="PANTHER" id="PTHR23023">
    <property type="entry name" value="DIMETHYLANILINE MONOOXYGENASE"/>
    <property type="match status" value="1"/>
</dbReference>
<organism evidence="6 7">
    <name type="scientific">Anthostomella pinea</name>
    <dbReference type="NCBI Taxonomy" id="933095"/>
    <lineage>
        <taxon>Eukaryota</taxon>
        <taxon>Fungi</taxon>
        <taxon>Dikarya</taxon>
        <taxon>Ascomycota</taxon>
        <taxon>Pezizomycotina</taxon>
        <taxon>Sordariomycetes</taxon>
        <taxon>Xylariomycetidae</taxon>
        <taxon>Xylariales</taxon>
        <taxon>Xylariaceae</taxon>
        <taxon>Anthostomella</taxon>
    </lineage>
</organism>
<feature type="region of interest" description="Disordered" evidence="5">
    <location>
        <begin position="455"/>
        <end position="476"/>
    </location>
</feature>
<evidence type="ECO:0000256" key="3">
    <source>
        <dbReference type="ARBA" id="ARBA00022827"/>
    </source>
</evidence>